<dbReference type="SUPFAM" id="SSF56059">
    <property type="entry name" value="Glutathione synthetase ATP-binding domain-like"/>
    <property type="match status" value="1"/>
</dbReference>
<dbReference type="InterPro" id="IPR025924">
    <property type="entry name" value="YHYH_dom"/>
</dbReference>
<evidence type="ECO:0000256" key="1">
    <source>
        <dbReference type="SAM" id="MobiDB-lite"/>
    </source>
</evidence>
<dbReference type="InParanoid" id="F0XY81"/>
<feature type="compositionally biased region" description="Low complexity" evidence="1">
    <location>
        <begin position="626"/>
        <end position="635"/>
    </location>
</feature>
<dbReference type="RefSeq" id="XP_009033165.1">
    <property type="nucleotide sequence ID" value="XM_009034917.1"/>
</dbReference>
<feature type="compositionally biased region" description="Low complexity" evidence="1">
    <location>
        <begin position="598"/>
        <end position="607"/>
    </location>
</feature>
<keyword evidence="2" id="KW-1133">Transmembrane helix</keyword>
<dbReference type="Proteomes" id="UP000002729">
    <property type="component" value="Unassembled WGS sequence"/>
</dbReference>
<dbReference type="KEGG" id="aaf:AURANDRAFT_61394"/>
<gene>
    <name evidence="4" type="ORF">AURANDRAFT_61394</name>
</gene>
<organism evidence="5">
    <name type="scientific">Aureococcus anophagefferens</name>
    <name type="common">Harmful bloom alga</name>
    <dbReference type="NCBI Taxonomy" id="44056"/>
    <lineage>
        <taxon>Eukaryota</taxon>
        <taxon>Sar</taxon>
        <taxon>Stramenopiles</taxon>
        <taxon>Ochrophyta</taxon>
        <taxon>Pelagophyceae</taxon>
        <taxon>Pelagomonadales</taxon>
        <taxon>Pelagomonadaceae</taxon>
        <taxon>Aureococcus</taxon>
    </lineage>
</organism>
<dbReference type="Pfam" id="PF14240">
    <property type="entry name" value="YHYH"/>
    <property type="match status" value="1"/>
</dbReference>
<evidence type="ECO:0000259" key="3">
    <source>
        <dbReference type="Pfam" id="PF14240"/>
    </source>
</evidence>
<dbReference type="EMBL" id="GL833121">
    <property type="protein sequence ID" value="EGB12070.1"/>
    <property type="molecule type" value="Genomic_DNA"/>
</dbReference>
<accession>F0XY81</accession>
<proteinExistence type="predicted"/>
<dbReference type="GeneID" id="20223451"/>
<dbReference type="Gene3D" id="3.30.470.20">
    <property type="entry name" value="ATP-grasp fold, B domain"/>
    <property type="match status" value="1"/>
</dbReference>
<evidence type="ECO:0000256" key="2">
    <source>
        <dbReference type="SAM" id="Phobius"/>
    </source>
</evidence>
<feature type="region of interest" description="Disordered" evidence="1">
    <location>
        <begin position="598"/>
        <end position="664"/>
    </location>
</feature>
<evidence type="ECO:0000313" key="5">
    <source>
        <dbReference type="Proteomes" id="UP000002729"/>
    </source>
</evidence>
<sequence>MVVVGARAAAALGAAAVVVGGLPIALPAQLRALGGSVARVDRRLQAVESMDILGTIQQESVAPNPENVRATCYMGLIEEVTTKCNLLDDDGEEVPPGVWYYEKTEGWNMSPRGESDVLCLQCCSQLYDEPNERIHEEWNFDCAVDATVRTKFDTGYYGYEFRFRFARNRDEKDDKMVRCAMGRIGCEYEGIFGEYEMDGRPLSCTSKQADGDYGSCSADNSSCVCEIPGSQRGGTGPHPDTNARNDYLDGVRSRVDEQSCRYRSAREREDGRSWYLQGYELTVYVEELTENDGSYWRSVTGCHVKTYETETLRAGDKFFQRIVMKGNKDPRPYNWLAGAHGLPFVVCAVLLACVVGALLVRCARDTPCPTCGSKLIFMPTQCFYCSLYGAPMPDPVLLARIRARGKFVSGQGFVAHTFRKRPGSEQTRAGCARLYAGRACKATGTIAGRHVLALLKCLGKGTLHCGDALLHFFYRCVLRRRRGPGPVCLRTFVADESEYVERDPPVPTKIYVADPALRSQNAFEALTRPMPPKERELVAAEQDYVRKFREEKRAKRLESKRRRETYYAAASAALPAKVAPANALEAGVAAGAERALADAGSVASKGSKSSKKRGGSPRPQLEDGDAASVASSLSARSEKTPVLPIEQEPTGGFYVTRNDGPRDDDARVKQLLKQTDKARQHAQERVPHAGTFMMGVLVRSARRERLVDAAREAAAAAAAAGVDTVSREDRERILAPLVAEGCLRKLRDPYHALRSQAKPSDDELHEYDRLWDAFKVRDAAEARYGLPSELPEATWGAVARALDHDDGLAGSPGRKRPLPRVADRARSGIFVVDHFGHMYAARKVSGAFHHSSLTRGHCCRFAGTSNGVPGYMPKTESEAKAGDWGVTAEGKWYKVRSKNGRLDKNPNVIGEQNYKFVLPLEPKPYDPPAGERPMPTPMGPMAVAANGVPIYNAFATDGEDKRAKFQTSKPHISAATDGEDGIDLEAHYHQFPRCVQGASALGLQAADVVAPSLYGANAELAGALRDAIAAGTPSAACGVAFDGFPIHGPLIEKDGEVVFAKSSYTGAAGHLGHPTFVAGSGDLDVCNGLMTPAGYRYVLTCELNGDELVPTYPYTIPAYRGKPELLNYPERMRQPNGVKDFIKQNEEGKVTKDACALMLGRRRRHRSGLTRPESGTAPMVLFPSPRQYVVKKKGAVLRQAVLIASEEICILEGGTTVLCDRSESLVEDDSEKVRMHVYEPLDGWLTLKCLKGEGLPHRDASHTCYARLESAAAVAGVVRPLGAAWWILAEACTVVDAPSARGRPLGFVERGAAVLGDHPENRTDGARWLRLAAQERAHWFFQSGAGEAWLQIAAASPRFPREAEAKPDRLRPAKAWEATSLDAVVGAHPDRRLSAGDVLPFELTPARTCAARFAFTPSAIGEWGWPMGEAIAGDNLGHVNYVRCDETEAATQFGSELWDNDAKARHWLDPPEVGCWLVPTVGGAAIAIAKQRARLEGAGWRVLTCDADVIEELDNKVRLRGRAERLGLLEFLPAHYEAMDAARYPCVVKLPTGEYGKTVRLAKTPRDVPAIFDEFRIDEDHIGDKFLCQEHLPGCVEYSTSLLVKDAEILDVVRTAYTYNHDLYCWPHRVWERKELRECDSAVPDAHLAVMSKMLAGFSGICNFNYKERRDGSLCIFEVNVRLGADLACDVDRERFRLVLERLDGALPLAPRFAEASE</sequence>
<name>F0XY81_AURAN</name>
<feature type="domain" description="YHYH" evidence="3">
    <location>
        <begin position="933"/>
        <end position="1103"/>
    </location>
</feature>
<keyword evidence="2" id="KW-0812">Transmembrane</keyword>
<evidence type="ECO:0000313" key="4">
    <source>
        <dbReference type="EMBL" id="EGB12070.1"/>
    </source>
</evidence>
<dbReference type="OrthoDB" id="432907at2759"/>
<protein>
    <recommendedName>
        <fullName evidence="3">YHYH domain-containing protein</fullName>
    </recommendedName>
</protein>
<reference evidence="4 5" key="1">
    <citation type="journal article" date="2011" name="Proc. Natl. Acad. Sci. U.S.A.">
        <title>Niche of harmful alga Aureococcus anophagefferens revealed through ecogenomics.</title>
        <authorList>
            <person name="Gobler C.J."/>
            <person name="Berry D.L."/>
            <person name="Dyhrman S.T."/>
            <person name="Wilhelm S.W."/>
            <person name="Salamov A."/>
            <person name="Lobanov A.V."/>
            <person name="Zhang Y."/>
            <person name="Collier J.L."/>
            <person name="Wurch L.L."/>
            <person name="Kustka A.B."/>
            <person name="Dill B.D."/>
            <person name="Shah M."/>
            <person name="VerBerkmoes N.C."/>
            <person name="Kuo A."/>
            <person name="Terry A."/>
            <person name="Pangilinan J."/>
            <person name="Lindquist E.A."/>
            <person name="Lucas S."/>
            <person name="Paulsen I.T."/>
            <person name="Hattenrath-Lehmann T.K."/>
            <person name="Talmage S.C."/>
            <person name="Walker E.A."/>
            <person name="Koch F."/>
            <person name="Burson A.M."/>
            <person name="Marcoval M.A."/>
            <person name="Tang Y.Z."/>
            <person name="Lecleir G.R."/>
            <person name="Coyne K.J."/>
            <person name="Berg G.M."/>
            <person name="Bertrand E.M."/>
            <person name="Saito M.A."/>
            <person name="Gladyshev V.N."/>
            <person name="Grigoriev I.V."/>
        </authorList>
    </citation>
    <scope>NUCLEOTIDE SEQUENCE [LARGE SCALE GENOMIC DNA]</scope>
    <source>
        <strain evidence="5">CCMP 1984</strain>
    </source>
</reference>
<feature type="transmembrane region" description="Helical" evidence="2">
    <location>
        <begin position="6"/>
        <end position="26"/>
    </location>
</feature>
<keyword evidence="5" id="KW-1185">Reference proteome</keyword>
<keyword evidence="2" id="KW-0472">Membrane</keyword>